<evidence type="ECO:0000313" key="1">
    <source>
        <dbReference type="EMBL" id="MCB5621316.1"/>
    </source>
</evidence>
<feature type="non-terminal residue" evidence="1">
    <location>
        <position position="78"/>
    </location>
</feature>
<name>A0AAJ1B9X5_MEDGN</name>
<comment type="caution">
    <text evidence="1">The sequence shown here is derived from an EMBL/GenBank/DDBJ whole genome shotgun (WGS) entry which is preliminary data.</text>
</comment>
<dbReference type="Gene3D" id="3.40.630.30">
    <property type="match status" value="1"/>
</dbReference>
<sequence>LVSMMQIVPYTIVLDNQEIKAYFILGVATNKNYQKQGMMKKLMNYVLNLPKYAGQKILLQAYMPEIYYNFGFNKDYYH</sequence>
<protein>
    <submittedName>
        <fullName evidence="1">GNAT family N-acetyltransferase</fullName>
    </submittedName>
</protein>
<feature type="non-terminal residue" evidence="1">
    <location>
        <position position="1"/>
    </location>
</feature>
<dbReference type="Pfam" id="PF13527">
    <property type="entry name" value="Acetyltransf_9"/>
    <property type="match status" value="1"/>
</dbReference>
<reference evidence="1" key="1">
    <citation type="submission" date="2021-10" db="EMBL/GenBank/DDBJ databases">
        <title>Collection of gut derived symbiotic bacterial strains cultured from healthy donors.</title>
        <authorList>
            <person name="Lin H."/>
            <person name="Littmann E."/>
            <person name="Claire K."/>
            <person name="Pamer E."/>
        </authorList>
    </citation>
    <scope>NUCLEOTIDE SEQUENCE</scope>
    <source>
        <strain evidence="1">MSK.23.18</strain>
    </source>
</reference>
<accession>A0AAJ1B9X5</accession>
<dbReference type="EMBL" id="JAJBOM010000202">
    <property type="protein sequence ID" value="MCB5621316.1"/>
    <property type="molecule type" value="Genomic_DNA"/>
</dbReference>
<gene>
    <name evidence="1" type="ORF">LIQ08_19645</name>
</gene>
<dbReference type="SUPFAM" id="SSF55729">
    <property type="entry name" value="Acyl-CoA N-acyltransferases (Nat)"/>
    <property type="match status" value="1"/>
</dbReference>
<dbReference type="InterPro" id="IPR016181">
    <property type="entry name" value="Acyl_CoA_acyltransferase"/>
</dbReference>
<dbReference type="Proteomes" id="UP001297370">
    <property type="component" value="Unassembled WGS sequence"/>
</dbReference>
<dbReference type="AlphaFoldDB" id="A0AAJ1B9X5"/>
<organism evidence="1 2">
    <name type="scientific">Mediterraneibacter gnavus</name>
    <name type="common">Ruminococcus gnavus</name>
    <dbReference type="NCBI Taxonomy" id="33038"/>
    <lineage>
        <taxon>Bacteria</taxon>
        <taxon>Bacillati</taxon>
        <taxon>Bacillota</taxon>
        <taxon>Clostridia</taxon>
        <taxon>Lachnospirales</taxon>
        <taxon>Lachnospiraceae</taxon>
        <taxon>Mediterraneibacter</taxon>
    </lineage>
</organism>
<proteinExistence type="predicted"/>
<dbReference type="RefSeq" id="WP_226982353.1">
    <property type="nucleotide sequence ID" value="NZ_JAJBOM010000202.1"/>
</dbReference>
<evidence type="ECO:0000313" key="2">
    <source>
        <dbReference type="Proteomes" id="UP001297370"/>
    </source>
</evidence>